<evidence type="ECO:0000313" key="2">
    <source>
        <dbReference type="Proteomes" id="UP000019202"/>
    </source>
</evidence>
<dbReference type="Proteomes" id="UP000019202">
    <property type="component" value="Unassembled WGS sequence"/>
</dbReference>
<dbReference type="AlphaFoldDB" id="W1J2X6"/>
<comment type="caution">
    <text evidence="1">The sequence shown here is derived from an EMBL/GenBank/DDBJ whole genome shotgun (WGS) entry which is preliminary data.</text>
</comment>
<keyword evidence="2" id="KW-1185">Reference proteome</keyword>
<sequence length="72" mass="8654">MCLFFPKRIGYFFRLFNARGSLNNHWTSETMLNNHYADNPQHLFIASGFLSYIFKNQPCFKLSHFKRLFMPT</sequence>
<name>W1J2X6_9GAMM</name>
<dbReference type="EMBL" id="CBXF010000096">
    <property type="protein sequence ID" value="CDL83815.1"/>
    <property type="molecule type" value="Genomic_DNA"/>
</dbReference>
<protein>
    <submittedName>
        <fullName evidence="1">Uncharacterized protein</fullName>
    </submittedName>
</protein>
<accession>W1J2X6</accession>
<reference evidence="1" key="1">
    <citation type="submission" date="2013-11" db="EMBL/GenBank/DDBJ databases">
        <title>Draft genome sequence and annotation of the entomopathogenic bacteria, Xenorhabdus cabanillasi strain JM26 and Xenorhabdus szentirmai strain DSM 16338.</title>
        <authorList>
            <person name="Gualtieri M."/>
            <person name="Ogier J.C."/>
            <person name="Pages S."/>
            <person name="Givaudan A."/>
            <person name="Gaudriault S."/>
        </authorList>
    </citation>
    <scope>NUCLEOTIDE SEQUENCE [LARGE SCALE GENOMIC DNA]</scope>
    <source>
        <strain evidence="1">DSM 16338</strain>
    </source>
</reference>
<organism evidence="1 2">
    <name type="scientific">Xenorhabdus szentirmaii DSM 16338</name>
    <dbReference type="NCBI Taxonomy" id="1427518"/>
    <lineage>
        <taxon>Bacteria</taxon>
        <taxon>Pseudomonadati</taxon>
        <taxon>Pseudomonadota</taxon>
        <taxon>Gammaproteobacteria</taxon>
        <taxon>Enterobacterales</taxon>
        <taxon>Morganellaceae</taxon>
        <taxon>Xenorhabdus</taxon>
    </lineage>
</organism>
<proteinExistence type="predicted"/>
<gene>
    <name evidence="1" type="ORF">XSR1_370030</name>
</gene>
<evidence type="ECO:0000313" key="1">
    <source>
        <dbReference type="EMBL" id="CDL83815.1"/>
    </source>
</evidence>